<name>A0A2G2XM11_CAPBA</name>
<feature type="region of interest" description="Disordered" evidence="1">
    <location>
        <begin position="221"/>
        <end position="249"/>
    </location>
</feature>
<evidence type="ECO:0000259" key="2">
    <source>
        <dbReference type="SMART" id="SM00651"/>
    </source>
</evidence>
<dbReference type="GO" id="GO:0005681">
    <property type="term" value="C:spliceosomal complex"/>
    <property type="evidence" value="ECO:0007669"/>
    <property type="project" value="InterPro"/>
</dbReference>
<dbReference type="InterPro" id="IPR034098">
    <property type="entry name" value="Sm_G"/>
</dbReference>
<dbReference type="STRING" id="33114.A0A2G2XM11"/>
<feature type="compositionally biased region" description="Low complexity" evidence="1">
    <location>
        <begin position="221"/>
        <end position="230"/>
    </location>
</feature>
<reference evidence="3 4" key="1">
    <citation type="journal article" date="2017" name="Genome Biol.">
        <title>New reference genome sequences of hot pepper reveal the massive evolution of plant disease-resistance genes by retroduplication.</title>
        <authorList>
            <person name="Kim S."/>
            <person name="Park J."/>
            <person name="Yeom S.I."/>
            <person name="Kim Y.M."/>
            <person name="Seo E."/>
            <person name="Kim K.T."/>
            <person name="Kim M.S."/>
            <person name="Lee J.M."/>
            <person name="Cheong K."/>
            <person name="Shin H.S."/>
            <person name="Kim S.B."/>
            <person name="Han K."/>
            <person name="Lee J."/>
            <person name="Park M."/>
            <person name="Lee H.A."/>
            <person name="Lee H.Y."/>
            <person name="Lee Y."/>
            <person name="Oh S."/>
            <person name="Lee J.H."/>
            <person name="Choi E."/>
            <person name="Choi E."/>
            <person name="Lee S.E."/>
            <person name="Jeon J."/>
            <person name="Kim H."/>
            <person name="Choi G."/>
            <person name="Song H."/>
            <person name="Lee J."/>
            <person name="Lee S.C."/>
            <person name="Kwon J.K."/>
            <person name="Lee H.Y."/>
            <person name="Koo N."/>
            <person name="Hong Y."/>
            <person name="Kim R.W."/>
            <person name="Kang W.H."/>
            <person name="Huh J.H."/>
            <person name="Kang B.C."/>
            <person name="Yang T.J."/>
            <person name="Lee Y.H."/>
            <person name="Bennetzen J.L."/>
            <person name="Choi D."/>
        </authorList>
    </citation>
    <scope>NUCLEOTIDE SEQUENCE [LARGE SCALE GENOMIC DNA]</scope>
    <source>
        <strain evidence="4">cv. PBC81</strain>
    </source>
</reference>
<dbReference type="Pfam" id="PF01423">
    <property type="entry name" value="LSM"/>
    <property type="match status" value="1"/>
</dbReference>
<dbReference type="SMART" id="SM00651">
    <property type="entry name" value="Sm"/>
    <property type="match status" value="1"/>
</dbReference>
<evidence type="ECO:0000313" key="4">
    <source>
        <dbReference type="Proteomes" id="UP000224567"/>
    </source>
</evidence>
<keyword evidence="4" id="KW-1185">Reference proteome</keyword>
<evidence type="ECO:0000256" key="1">
    <source>
        <dbReference type="SAM" id="MobiDB-lite"/>
    </source>
</evidence>
<sequence length="264" mass="28316">MSRSGQSPDLKKYMDKKLQIKLNANLLVTGTLRGFDQFMNLVIDNIVEVNGNEKNEIGIVLQAKFDLFVGGMTGHSGGHHGYPPCGGGYPPQGCYTYPPQGYPPQHQGHTYPPQGYPPAGYATQGHYGASHHSGHGGMGALLAGGAAAAAAAMGAHHLSHGSHHGGGYYGGGHYDHHGGMFKHHGGKFKHGKHGKFKRGKLQEKKLDLMMELMDEEFPALSSSSSASSCSSDDESRLNRNVSGRSSARRSKAMLVIQGVHWWLC</sequence>
<dbReference type="GO" id="GO:0000398">
    <property type="term" value="P:mRNA splicing, via spliceosome"/>
    <property type="evidence" value="ECO:0007669"/>
    <property type="project" value="InterPro"/>
</dbReference>
<organism evidence="3 4">
    <name type="scientific">Capsicum baccatum</name>
    <name type="common">Peruvian pepper</name>
    <dbReference type="NCBI Taxonomy" id="33114"/>
    <lineage>
        <taxon>Eukaryota</taxon>
        <taxon>Viridiplantae</taxon>
        <taxon>Streptophyta</taxon>
        <taxon>Embryophyta</taxon>
        <taxon>Tracheophyta</taxon>
        <taxon>Spermatophyta</taxon>
        <taxon>Magnoliopsida</taxon>
        <taxon>eudicotyledons</taxon>
        <taxon>Gunneridae</taxon>
        <taxon>Pentapetalae</taxon>
        <taxon>asterids</taxon>
        <taxon>lamiids</taxon>
        <taxon>Solanales</taxon>
        <taxon>Solanaceae</taxon>
        <taxon>Solanoideae</taxon>
        <taxon>Capsiceae</taxon>
        <taxon>Capsicum</taxon>
    </lineage>
</organism>
<reference evidence="4" key="2">
    <citation type="journal article" date="2017" name="J. Anim. Genet.">
        <title>Multiple reference genome sequences of hot pepper reveal the massive evolution of plant disease resistance genes by retroduplication.</title>
        <authorList>
            <person name="Kim S."/>
            <person name="Park J."/>
            <person name="Yeom S.-I."/>
            <person name="Kim Y.-M."/>
            <person name="Seo E."/>
            <person name="Kim K.-T."/>
            <person name="Kim M.-S."/>
            <person name="Lee J.M."/>
            <person name="Cheong K."/>
            <person name="Shin H.-S."/>
            <person name="Kim S.-B."/>
            <person name="Han K."/>
            <person name="Lee J."/>
            <person name="Park M."/>
            <person name="Lee H.-A."/>
            <person name="Lee H.-Y."/>
            <person name="Lee Y."/>
            <person name="Oh S."/>
            <person name="Lee J.H."/>
            <person name="Choi E."/>
            <person name="Choi E."/>
            <person name="Lee S.E."/>
            <person name="Jeon J."/>
            <person name="Kim H."/>
            <person name="Choi G."/>
            <person name="Song H."/>
            <person name="Lee J."/>
            <person name="Lee S.-C."/>
            <person name="Kwon J.-K."/>
            <person name="Lee H.-Y."/>
            <person name="Koo N."/>
            <person name="Hong Y."/>
            <person name="Kim R.W."/>
            <person name="Kang W.-H."/>
            <person name="Huh J.H."/>
            <person name="Kang B.-C."/>
            <person name="Yang T.-J."/>
            <person name="Lee Y.-H."/>
            <person name="Bennetzen J.L."/>
            <person name="Choi D."/>
        </authorList>
    </citation>
    <scope>NUCLEOTIDE SEQUENCE [LARGE SCALE GENOMIC DNA]</scope>
    <source>
        <strain evidence="4">cv. PBC81</strain>
    </source>
</reference>
<dbReference type="InterPro" id="IPR001163">
    <property type="entry name" value="Sm_dom_euk/arc"/>
</dbReference>
<dbReference type="OrthoDB" id="2146at2759"/>
<gene>
    <name evidence="3" type="ORF">CQW23_00896</name>
</gene>
<evidence type="ECO:0000313" key="3">
    <source>
        <dbReference type="EMBL" id="PHT58533.1"/>
    </source>
</evidence>
<dbReference type="SUPFAM" id="SSF50182">
    <property type="entry name" value="Sm-like ribonucleoproteins"/>
    <property type="match status" value="1"/>
</dbReference>
<keyword evidence="3" id="KW-0687">Ribonucleoprotein</keyword>
<feature type="domain" description="Sm" evidence="2">
    <location>
        <begin position="8"/>
        <end position="64"/>
    </location>
</feature>
<dbReference type="EMBL" id="MLFT02000001">
    <property type="protein sequence ID" value="PHT58533.1"/>
    <property type="molecule type" value="Genomic_DNA"/>
</dbReference>
<comment type="caution">
    <text evidence="3">The sequence shown here is derived from an EMBL/GenBank/DDBJ whole genome shotgun (WGS) entry which is preliminary data.</text>
</comment>
<protein>
    <submittedName>
        <fullName evidence="3">Small nuclear ribonucleoprotein G</fullName>
    </submittedName>
</protein>
<dbReference type="AlphaFoldDB" id="A0A2G2XM11"/>
<dbReference type="Gene3D" id="2.30.30.100">
    <property type="match status" value="1"/>
</dbReference>
<accession>A0A2G2XM11</accession>
<dbReference type="CDD" id="cd01719">
    <property type="entry name" value="Sm_G"/>
    <property type="match status" value="1"/>
</dbReference>
<dbReference type="Proteomes" id="UP000224567">
    <property type="component" value="Unassembled WGS sequence"/>
</dbReference>
<dbReference type="PANTHER" id="PTHR31248">
    <property type="entry name" value="DOMAIN PROTEIN, PUTATIVE (AFU_ORTHOLOGUE AFUA_5G04290)-RELATED"/>
    <property type="match status" value="1"/>
</dbReference>
<dbReference type="PANTHER" id="PTHR31248:SF2">
    <property type="entry name" value="DOMAIN PROTEIN, PUTATIVE (AFU_ORTHOLOGUE AFUA_5G04290)-RELATED"/>
    <property type="match status" value="1"/>
</dbReference>
<proteinExistence type="predicted"/>
<dbReference type="InterPro" id="IPR010920">
    <property type="entry name" value="LSM_dom_sf"/>
</dbReference>